<proteinExistence type="predicted"/>
<gene>
    <name evidence="1" type="ORF">E8E12_005959</name>
</gene>
<dbReference type="AlphaFoldDB" id="A0A9P4WRE7"/>
<evidence type="ECO:0000313" key="1">
    <source>
        <dbReference type="EMBL" id="KAF3039731.1"/>
    </source>
</evidence>
<dbReference type="Proteomes" id="UP000758155">
    <property type="component" value="Unassembled WGS sequence"/>
</dbReference>
<protein>
    <submittedName>
        <fullName evidence="1">Uncharacterized protein</fullName>
    </submittedName>
</protein>
<name>A0A9P4WRE7_9PLEO</name>
<comment type="caution">
    <text evidence="1">The sequence shown here is derived from an EMBL/GenBank/DDBJ whole genome shotgun (WGS) entry which is preliminary data.</text>
</comment>
<dbReference type="OrthoDB" id="4161196at2759"/>
<dbReference type="EMBL" id="SWKV01000029">
    <property type="protein sequence ID" value="KAF3039731.1"/>
    <property type="molecule type" value="Genomic_DNA"/>
</dbReference>
<organism evidence="1 2">
    <name type="scientific">Didymella heteroderae</name>
    <dbReference type="NCBI Taxonomy" id="1769908"/>
    <lineage>
        <taxon>Eukaryota</taxon>
        <taxon>Fungi</taxon>
        <taxon>Dikarya</taxon>
        <taxon>Ascomycota</taxon>
        <taxon>Pezizomycotina</taxon>
        <taxon>Dothideomycetes</taxon>
        <taxon>Pleosporomycetidae</taxon>
        <taxon>Pleosporales</taxon>
        <taxon>Pleosporineae</taxon>
        <taxon>Didymellaceae</taxon>
        <taxon>Didymella</taxon>
    </lineage>
</organism>
<sequence>MPSWSWMACTGGIQFLNIEYGELSLNKSLTFDKTRKEALNSDLAAFVDCKFESDGDGNYLLVDAASMNVGWIKVDVKDGGSLNDMYCIVVGKEKKDKVEGYFVLAVLWNGSANEYRRVGLGAVECRFVEKAQENVALV</sequence>
<keyword evidence="2" id="KW-1185">Reference proteome</keyword>
<accession>A0A9P4WRE7</accession>
<reference evidence="1" key="1">
    <citation type="submission" date="2019-04" db="EMBL/GenBank/DDBJ databases">
        <title>Sequencing of skin fungus with MAO and IRED activity.</title>
        <authorList>
            <person name="Marsaioli A.J."/>
            <person name="Bonatto J.M.C."/>
            <person name="Reis Junior O."/>
        </authorList>
    </citation>
    <scope>NUCLEOTIDE SEQUENCE</scope>
    <source>
        <strain evidence="1">28M1</strain>
    </source>
</reference>
<evidence type="ECO:0000313" key="2">
    <source>
        <dbReference type="Proteomes" id="UP000758155"/>
    </source>
</evidence>